<feature type="transmembrane region" description="Helical" evidence="11">
    <location>
        <begin position="351"/>
        <end position="373"/>
    </location>
</feature>
<evidence type="ECO:0000256" key="8">
    <source>
        <dbReference type="ARBA" id="ARBA00022989"/>
    </source>
</evidence>
<dbReference type="GO" id="GO:0071555">
    <property type="term" value="P:cell wall organization"/>
    <property type="evidence" value="ECO:0007669"/>
    <property type="project" value="UniProtKB-KW"/>
</dbReference>
<sequence length="380" mass="41979">MSLKNIRMKKLLQDLDYLIPLITLILIAIGILIIDSATHIDGSVGNRFIMKQLIAAILGVILVIVSLIFDYRALRNYSNLIYMLTILMLVGVLFLGKEVAGSKSWIQLGSLSFQPSELAKLGMIIALANFLADRRQKLKELKHFIFSCLYIVPIIILVLLQNDLGTTLVLLAIFAGIFYIAGANLKYYFSIAGTVCALIGGMLIAHFQFGVPIPLKEYQLMRLIIFWNPNLDPLGYGYNIIQSKIAIGSGGLLGKGLFDGTQSQLGFLPEKHTDFIFSVLGEEFGFIGVAVVLICYFILIWRAIKVALEAKDDFGQLLVVGILSMFIFHIFENVGMVVGIMPITGIPLPFISYGGSSLLTNILAIGLIINVNIRKKKLIF</sequence>
<dbReference type="GO" id="GO:0009252">
    <property type="term" value="P:peptidoglycan biosynthetic process"/>
    <property type="evidence" value="ECO:0007669"/>
    <property type="project" value="UniProtKB-UniRule"/>
</dbReference>
<evidence type="ECO:0000256" key="7">
    <source>
        <dbReference type="ARBA" id="ARBA00022984"/>
    </source>
</evidence>
<keyword evidence="4 11" id="KW-0808">Transferase</keyword>
<feature type="transmembrane region" description="Helical" evidence="11">
    <location>
        <begin position="80"/>
        <end position="96"/>
    </location>
</feature>
<comment type="similarity">
    <text evidence="11">Belongs to the SEDS family. MrdB/RodA subfamily.</text>
</comment>
<dbReference type="AlphaFoldDB" id="A0A1T4PNQ3"/>
<feature type="transmembrane region" description="Helical" evidence="11">
    <location>
        <begin position="144"/>
        <end position="160"/>
    </location>
</feature>
<dbReference type="Proteomes" id="UP000190625">
    <property type="component" value="Unassembled WGS sequence"/>
</dbReference>
<comment type="pathway">
    <text evidence="11">Cell wall biogenesis; peptidoglycan biosynthesis.</text>
</comment>
<evidence type="ECO:0000256" key="2">
    <source>
        <dbReference type="ARBA" id="ARBA00022475"/>
    </source>
</evidence>
<keyword evidence="13" id="KW-1185">Reference proteome</keyword>
<comment type="catalytic activity">
    <reaction evidence="11">
        <text>[GlcNAc-(1-&gt;4)-Mur2Ac(oyl-L-Ala-gamma-D-Glu-L-Lys-D-Ala-D-Ala)](n)-di-trans,octa-cis-undecaprenyl diphosphate + beta-D-GlcNAc-(1-&gt;4)-Mur2Ac(oyl-L-Ala-gamma-D-Glu-L-Lys-D-Ala-D-Ala)-di-trans,octa-cis-undecaprenyl diphosphate = [GlcNAc-(1-&gt;4)-Mur2Ac(oyl-L-Ala-gamma-D-Glu-L-Lys-D-Ala-D-Ala)](n+1)-di-trans,octa-cis-undecaprenyl diphosphate + di-trans,octa-cis-undecaprenyl diphosphate + H(+)</text>
        <dbReference type="Rhea" id="RHEA:23708"/>
        <dbReference type="Rhea" id="RHEA-COMP:9602"/>
        <dbReference type="Rhea" id="RHEA-COMP:9603"/>
        <dbReference type="ChEBI" id="CHEBI:15378"/>
        <dbReference type="ChEBI" id="CHEBI:58405"/>
        <dbReference type="ChEBI" id="CHEBI:60033"/>
        <dbReference type="ChEBI" id="CHEBI:78435"/>
        <dbReference type="EC" id="2.4.99.28"/>
    </reaction>
</comment>
<feature type="transmembrane region" description="Helical" evidence="11">
    <location>
        <begin position="166"/>
        <end position="182"/>
    </location>
</feature>
<comment type="subcellular location">
    <subcellularLocation>
        <location evidence="11">Cell membrane</location>
        <topology evidence="11">Multi-pass membrane protein</topology>
    </subcellularLocation>
    <subcellularLocation>
        <location evidence="1">Membrane</location>
        <topology evidence="1">Multi-pass membrane protein</topology>
    </subcellularLocation>
</comment>
<dbReference type="EC" id="2.4.99.28" evidence="11"/>
<dbReference type="GO" id="GO:0005886">
    <property type="term" value="C:plasma membrane"/>
    <property type="evidence" value="ECO:0007669"/>
    <property type="project" value="UniProtKB-SubCell"/>
</dbReference>
<keyword evidence="3 11" id="KW-0328">Glycosyltransferase</keyword>
<reference evidence="13" key="1">
    <citation type="submission" date="2017-02" db="EMBL/GenBank/DDBJ databases">
        <authorList>
            <person name="Varghese N."/>
            <person name="Submissions S."/>
        </authorList>
    </citation>
    <scope>NUCLEOTIDE SEQUENCE [LARGE SCALE GENOMIC DNA]</scope>
    <source>
        <strain evidence="13">ATCC BAA-73</strain>
    </source>
</reference>
<evidence type="ECO:0000256" key="9">
    <source>
        <dbReference type="ARBA" id="ARBA00023136"/>
    </source>
</evidence>
<evidence type="ECO:0000313" key="13">
    <source>
        <dbReference type="Proteomes" id="UP000190625"/>
    </source>
</evidence>
<dbReference type="GO" id="GO:0032153">
    <property type="term" value="C:cell division site"/>
    <property type="evidence" value="ECO:0007669"/>
    <property type="project" value="TreeGrafter"/>
</dbReference>
<keyword evidence="10 11" id="KW-0961">Cell wall biogenesis/degradation</keyword>
<evidence type="ECO:0000256" key="5">
    <source>
        <dbReference type="ARBA" id="ARBA00022692"/>
    </source>
</evidence>
<dbReference type="PANTHER" id="PTHR30474:SF1">
    <property type="entry name" value="PEPTIDOGLYCAN GLYCOSYLTRANSFERASE MRDB"/>
    <property type="match status" value="1"/>
</dbReference>
<dbReference type="GO" id="GO:0008360">
    <property type="term" value="P:regulation of cell shape"/>
    <property type="evidence" value="ECO:0007669"/>
    <property type="project" value="UniProtKB-KW"/>
</dbReference>
<keyword evidence="2 11" id="KW-1003">Cell membrane</keyword>
<dbReference type="InterPro" id="IPR011923">
    <property type="entry name" value="RodA/MrdB"/>
</dbReference>
<dbReference type="RefSeq" id="WP_234983940.1">
    <property type="nucleotide sequence ID" value="NZ_FUWM01000020.1"/>
</dbReference>
<evidence type="ECO:0000256" key="10">
    <source>
        <dbReference type="ARBA" id="ARBA00023316"/>
    </source>
</evidence>
<dbReference type="EMBL" id="FUWM01000020">
    <property type="protein sequence ID" value="SJZ92961.1"/>
    <property type="molecule type" value="Genomic_DNA"/>
</dbReference>
<accession>A0A1T4PNQ3</accession>
<dbReference type="InterPro" id="IPR018365">
    <property type="entry name" value="Cell_cycle_FtsW-rel_CS"/>
</dbReference>
<dbReference type="UniPathway" id="UPA00219"/>
<keyword evidence="7 11" id="KW-0573">Peptidoglycan synthesis</keyword>
<dbReference type="GO" id="GO:0008955">
    <property type="term" value="F:peptidoglycan glycosyltransferase activity"/>
    <property type="evidence" value="ECO:0007669"/>
    <property type="project" value="UniProtKB-UniRule"/>
</dbReference>
<feature type="transmembrane region" description="Helical" evidence="11">
    <location>
        <begin position="189"/>
        <end position="209"/>
    </location>
</feature>
<keyword evidence="8 11" id="KW-1133">Transmembrane helix</keyword>
<evidence type="ECO:0000256" key="3">
    <source>
        <dbReference type="ARBA" id="ARBA00022676"/>
    </source>
</evidence>
<protein>
    <recommendedName>
        <fullName evidence="11">Peptidoglycan glycosyltransferase RodA</fullName>
        <shortName evidence="11">PGT</shortName>
        <ecNumber evidence="11">2.4.99.28</ecNumber>
    </recommendedName>
    <alternativeName>
        <fullName evidence="11">Cell elongation protein RodA</fullName>
    </alternativeName>
    <alternativeName>
        <fullName evidence="11">Cell wall polymerase</fullName>
    </alternativeName>
    <alternativeName>
        <fullName evidence="11">Peptidoglycan polymerase</fullName>
        <shortName evidence="11">PG polymerase</shortName>
    </alternativeName>
</protein>
<feature type="transmembrane region" description="Helical" evidence="11">
    <location>
        <begin position="116"/>
        <end position="132"/>
    </location>
</feature>
<dbReference type="STRING" id="142842.SAMN02745118_02237"/>
<dbReference type="GO" id="GO:0015648">
    <property type="term" value="F:lipid-linked peptidoglycan transporter activity"/>
    <property type="evidence" value="ECO:0007669"/>
    <property type="project" value="TreeGrafter"/>
</dbReference>
<organism evidence="12 13">
    <name type="scientific">Selenihalanaerobacter shriftii</name>
    <dbReference type="NCBI Taxonomy" id="142842"/>
    <lineage>
        <taxon>Bacteria</taxon>
        <taxon>Bacillati</taxon>
        <taxon>Bacillota</taxon>
        <taxon>Clostridia</taxon>
        <taxon>Halanaerobiales</taxon>
        <taxon>Halobacteroidaceae</taxon>
        <taxon>Selenihalanaerobacter</taxon>
    </lineage>
</organism>
<dbReference type="HAMAP" id="MF_02079">
    <property type="entry name" value="PGT_RodA"/>
    <property type="match status" value="1"/>
</dbReference>
<dbReference type="PANTHER" id="PTHR30474">
    <property type="entry name" value="CELL CYCLE PROTEIN"/>
    <property type="match status" value="1"/>
</dbReference>
<comment type="function">
    <text evidence="11">Peptidoglycan polymerase that is essential for cell wall elongation.</text>
</comment>
<evidence type="ECO:0000256" key="1">
    <source>
        <dbReference type="ARBA" id="ARBA00004141"/>
    </source>
</evidence>
<proteinExistence type="inferred from homology"/>
<evidence type="ECO:0000313" key="12">
    <source>
        <dbReference type="EMBL" id="SJZ92961.1"/>
    </source>
</evidence>
<feature type="transmembrane region" description="Helical" evidence="11">
    <location>
        <begin position="284"/>
        <end position="302"/>
    </location>
</feature>
<dbReference type="GO" id="GO:0051301">
    <property type="term" value="P:cell division"/>
    <property type="evidence" value="ECO:0007669"/>
    <property type="project" value="InterPro"/>
</dbReference>
<evidence type="ECO:0000256" key="11">
    <source>
        <dbReference type="HAMAP-Rule" id="MF_02079"/>
    </source>
</evidence>
<gene>
    <name evidence="11" type="primary">rodA</name>
    <name evidence="12" type="ORF">SAMN02745118_02237</name>
</gene>
<dbReference type="Pfam" id="PF01098">
    <property type="entry name" value="FTSW_RODA_SPOVE"/>
    <property type="match status" value="1"/>
</dbReference>
<keyword evidence="9 11" id="KW-0472">Membrane</keyword>
<dbReference type="InterPro" id="IPR001182">
    <property type="entry name" value="FtsW/RodA"/>
</dbReference>
<evidence type="ECO:0000256" key="4">
    <source>
        <dbReference type="ARBA" id="ARBA00022679"/>
    </source>
</evidence>
<feature type="transmembrane region" description="Helical" evidence="11">
    <location>
        <begin position="15"/>
        <end position="34"/>
    </location>
</feature>
<keyword evidence="6 11" id="KW-0133">Cell shape</keyword>
<name>A0A1T4PNQ3_9FIRM</name>
<keyword evidence="5 11" id="KW-0812">Transmembrane</keyword>
<feature type="transmembrane region" description="Helical" evidence="11">
    <location>
        <begin position="49"/>
        <end position="68"/>
    </location>
</feature>
<feature type="transmembrane region" description="Helical" evidence="11">
    <location>
        <begin position="314"/>
        <end position="331"/>
    </location>
</feature>
<dbReference type="NCBIfam" id="TIGR02210">
    <property type="entry name" value="rodA_shape"/>
    <property type="match status" value="1"/>
</dbReference>
<dbReference type="PROSITE" id="PS00428">
    <property type="entry name" value="FTSW_RODA_SPOVE"/>
    <property type="match status" value="1"/>
</dbReference>
<evidence type="ECO:0000256" key="6">
    <source>
        <dbReference type="ARBA" id="ARBA00022960"/>
    </source>
</evidence>